<sequence length="161" mass="17230">MHSSIIAEFDQQWLAAAAADRLASCGVALDHLFLELDERGMYPAASSHAPTTVVRERLDTPAYPGTARRASGVRMTDAVRDPALQGRTRLFVALPCDLDEDALRGMLLASGAGHVCTSDEDAPRPNPAMSPTVDVVDPEDVERARAAARGGLGLDDRLSRH</sequence>
<protein>
    <submittedName>
        <fullName evidence="2">Uncharacterized protein</fullName>
    </submittedName>
</protein>
<evidence type="ECO:0000313" key="2">
    <source>
        <dbReference type="EMBL" id="AND68427.1"/>
    </source>
</evidence>
<dbReference type="EMBL" id="CP014841">
    <property type="protein sequence ID" value="AND68427.1"/>
    <property type="molecule type" value="Genomic_DNA"/>
</dbReference>
<name>A0A160MZK6_9GAMM</name>
<organism evidence="2 3">
    <name type="scientific">Dyella thiooxydans</name>
    <dbReference type="NCBI Taxonomy" id="445710"/>
    <lineage>
        <taxon>Bacteria</taxon>
        <taxon>Pseudomonadati</taxon>
        <taxon>Pseudomonadota</taxon>
        <taxon>Gammaproteobacteria</taxon>
        <taxon>Lysobacterales</taxon>
        <taxon>Rhodanobacteraceae</taxon>
        <taxon>Dyella</taxon>
    </lineage>
</organism>
<evidence type="ECO:0000256" key="1">
    <source>
        <dbReference type="SAM" id="MobiDB-lite"/>
    </source>
</evidence>
<dbReference type="Proteomes" id="UP000077255">
    <property type="component" value="Chromosome"/>
</dbReference>
<dbReference type="AlphaFoldDB" id="A0A160MZK6"/>
<reference evidence="2 3" key="1">
    <citation type="submission" date="2016-02" db="EMBL/GenBank/DDBJ databases">
        <title>Complete genome sequencing and analysis of ATSB10, Dyella thiooxydans isolated from rhizosphere soil of sunflower (Helianthus annuus L.).</title>
        <authorList>
            <person name="Lee Y."/>
            <person name="Hwangbo K."/>
            <person name="Chung H."/>
            <person name="Yoo J."/>
            <person name="Kim K.Y."/>
            <person name="Sa T.M."/>
            <person name="Um Y."/>
            <person name="Madhaiyan M."/>
        </authorList>
    </citation>
    <scope>NUCLEOTIDE SEQUENCE [LARGE SCALE GENOMIC DNA]</scope>
    <source>
        <strain evidence="2 3">ATSB10</strain>
    </source>
</reference>
<dbReference type="KEGG" id="dtx:ATSB10_09730"/>
<evidence type="ECO:0000313" key="3">
    <source>
        <dbReference type="Proteomes" id="UP000077255"/>
    </source>
</evidence>
<dbReference type="RefSeq" id="WP_063670913.1">
    <property type="nucleotide sequence ID" value="NZ_CP014841.1"/>
</dbReference>
<proteinExistence type="predicted"/>
<accession>A0A160MZK6</accession>
<keyword evidence="3" id="KW-1185">Reference proteome</keyword>
<feature type="region of interest" description="Disordered" evidence="1">
    <location>
        <begin position="116"/>
        <end position="161"/>
    </location>
</feature>
<dbReference type="PATRIC" id="fig|445710.3.peg.970"/>
<gene>
    <name evidence="2" type="ORF">ATSB10_09730</name>
</gene>